<feature type="region of interest" description="Disordered" evidence="1">
    <location>
        <begin position="115"/>
        <end position="154"/>
    </location>
</feature>
<reference evidence="2" key="1">
    <citation type="submission" date="2021-01" db="EMBL/GenBank/DDBJ databases">
        <authorList>
            <person name="Corre E."/>
            <person name="Pelletier E."/>
            <person name="Niang G."/>
            <person name="Scheremetjew M."/>
            <person name="Finn R."/>
            <person name="Kale V."/>
            <person name="Holt S."/>
            <person name="Cochrane G."/>
            <person name="Meng A."/>
            <person name="Brown T."/>
            <person name="Cohen L."/>
        </authorList>
    </citation>
    <scope>NUCLEOTIDE SEQUENCE</scope>
    <source>
        <strain evidence="2">MM31A-1</strain>
    </source>
</reference>
<evidence type="ECO:0000256" key="1">
    <source>
        <dbReference type="SAM" id="MobiDB-lite"/>
    </source>
</evidence>
<accession>A0A7S3VGF8</accession>
<organism evidence="2">
    <name type="scientific">Chaetoceros debilis</name>
    <dbReference type="NCBI Taxonomy" id="122233"/>
    <lineage>
        <taxon>Eukaryota</taxon>
        <taxon>Sar</taxon>
        <taxon>Stramenopiles</taxon>
        <taxon>Ochrophyta</taxon>
        <taxon>Bacillariophyta</taxon>
        <taxon>Coscinodiscophyceae</taxon>
        <taxon>Chaetocerotophycidae</taxon>
        <taxon>Chaetocerotales</taxon>
        <taxon>Chaetocerotaceae</taxon>
        <taxon>Chaetoceros</taxon>
    </lineage>
</organism>
<dbReference type="InterPro" id="IPR038765">
    <property type="entry name" value="Papain-like_cys_pep_sf"/>
</dbReference>
<proteinExistence type="predicted"/>
<gene>
    <name evidence="2" type="ORF">CDEB00056_LOCUS23951</name>
</gene>
<dbReference type="EMBL" id="HBIO01031258">
    <property type="protein sequence ID" value="CAE0479097.1"/>
    <property type="molecule type" value="Transcribed_RNA"/>
</dbReference>
<dbReference type="Gene3D" id="3.90.70.10">
    <property type="entry name" value="Cysteine proteinases"/>
    <property type="match status" value="1"/>
</dbReference>
<evidence type="ECO:0000313" key="2">
    <source>
        <dbReference type="EMBL" id="CAE0479097.1"/>
    </source>
</evidence>
<dbReference type="AlphaFoldDB" id="A0A7S3VGF8"/>
<dbReference type="SUPFAM" id="SSF54001">
    <property type="entry name" value="Cysteine proteinases"/>
    <property type="match status" value="1"/>
</dbReference>
<feature type="compositionally biased region" description="Basic residues" evidence="1">
    <location>
        <begin position="118"/>
        <end position="127"/>
    </location>
</feature>
<sequence>MLIEQMHQPPIKEINVLASYRGGDIFSQVAAVICKRPSPENLCELLRLVEKQQDEEITIETVENGPKRSKLYKTLRVWLHPDKHPNNPQATKVFQNLEPFYTNCVLKLGHPVDSVDRRKSHRSRKILPRSEQQNKLVQRNKKTSPAPPLTNRFPPGFDVRSKWPHIDFDRAYTPPKVCREVDISSIIAYQCMNARGAIAHNRKITRYLSTKELKGPCHAGEIFEGYGGCVHLRTSDEIKCELMNRGPVVSVSFVPTELFMRTNQQAKVLVPSSPSLRRHAVLISGWKQTSFGEIWLVQSFRRYPSMMESPSIQVAAGQFGIDDDCIAPMNDFLNIAWDQEPAFDADLSSHPDWETFTAIKLSISSGQLEKLGDCFSDGSFINAAAQKSRFVISDSCKISRSKPCYLKDVQWTNGVWKIWIRFF</sequence>
<protein>
    <submittedName>
        <fullName evidence="2">Uncharacterized protein</fullName>
    </submittedName>
</protein>
<name>A0A7S3VGF8_9STRA</name>